<evidence type="ECO:0000256" key="1">
    <source>
        <dbReference type="SAM" id="MobiDB-lite"/>
    </source>
</evidence>
<protein>
    <submittedName>
        <fullName evidence="2">Uncharacterized protein</fullName>
    </submittedName>
</protein>
<feature type="compositionally biased region" description="Basic and acidic residues" evidence="1">
    <location>
        <begin position="18"/>
        <end position="33"/>
    </location>
</feature>
<reference evidence="2 3" key="1">
    <citation type="submission" date="2014-04" db="EMBL/GenBank/DDBJ databases">
        <title>Genome assembly of Hyalangium minutum DSM 14724.</title>
        <authorList>
            <person name="Sharma G."/>
            <person name="Subramanian S."/>
        </authorList>
    </citation>
    <scope>NUCLEOTIDE SEQUENCE [LARGE SCALE GENOMIC DNA]</scope>
    <source>
        <strain evidence="2 3">DSM 14724</strain>
    </source>
</reference>
<dbReference type="Proteomes" id="UP000028725">
    <property type="component" value="Unassembled WGS sequence"/>
</dbReference>
<sequence>MATDVSTSGNSNAAAEAAARRAAEAAEAARRAAIEAAQRAEQARQQAEQAAKAQEQAAKAAEGAAKDVGQARKDLVHGQQQLENAPPAQREAAKKNVEKLRGEVDSTREKLKTANRSLLDADTKLQKAQENVARESKNAEEAMLKANGAAKKDTLNYAVNALNPFKSADPFSKEQLAKAGPSATEIKDAFDGANGAERDTLSKKLGVEASNDPKEIQANLDANRDFAQLKQDPAKAKTLEQLNIRDGKDLRGFGKKLAGQAAGTAQGKDALNLKGVQDKEALASIVQTSANTLEGTAKDTLKNELFAQQVASGQDPQKAANLKGTDLAVAAHNNELKDVVNKPVKDWTEADANQYTKALADQVEKYKNDPEAVESLMTMSGEQLHRSAQLVGQGTEHKGSKEEMAGLTANLSRIGNAAPPRAAAQLAMGIANEIPEDSEQNYVDDGFSKFVDEGGSSQFRDTIAAALKQGGKEDAAEELIEKGGGSGLDDLAGNVWDGIKDAGEFLADKAGDAAKGAYNFVSDQVVGKLGDSIRNAAANALNIDDQIHKLKSPGDSFTVKAGVEGTLFGADLGAGVEMKVSKTDTGYSMELQGNGTAGVASKLKLPGLTDAELSATGTASATVKFEFKNAQEVEKASETVAGVAIGAAATAGPLAPVGAAMLASAGNELGFIGDHYKSTTLKLEGKGEISGEAGGSLGLPGAKLAGSVSNATAIEIPKSGPPNLILTQKVGVEGKLDVADGVGLPSGGTLSPGKLDGKAEISMETKVPIDLSPSKLISDPVGALKQAGKTAVDKSTTKLSANVELAAGAEIEGGPVKLNGRQGLQVQLSAEAKTKDIAGSLGKAITGDLGGALRTLDQGTKVSAKVSAYTDDKVGFEEEGVSVGVASIDVTAEAKTRSSEVLTDFKGTPSELLSRFGSVVNGVGFTQTA</sequence>
<dbReference type="AlphaFoldDB" id="A0A085WVU6"/>
<feature type="region of interest" description="Disordered" evidence="1">
    <location>
        <begin position="1"/>
        <end position="110"/>
    </location>
</feature>
<dbReference type="RefSeq" id="WP_044180540.1">
    <property type="nucleotide sequence ID" value="NZ_JMCB01000001.1"/>
</dbReference>
<comment type="caution">
    <text evidence="2">The sequence shown here is derived from an EMBL/GenBank/DDBJ whole genome shotgun (WGS) entry which is preliminary data.</text>
</comment>
<dbReference type="STRING" id="394096.DB31_0070"/>
<name>A0A085WVU6_9BACT</name>
<feature type="compositionally biased region" description="Polar residues" evidence="1">
    <location>
        <begin position="1"/>
        <end position="12"/>
    </location>
</feature>
<evidence type="ECO:0000313" key="2">
    <source>
        <dbReference type="EMBL" id="KFE71809.1"/>
    </source>
</evidence>
<feature type="compositionally biased region" description="Low complexity" evidence="1">
    <location>
        <begin position="34"/>
        <end position="63"/>
    </location>
</feature>
<dbReference type="EMBL" id="JMCB01000001">
    <property type="protein sequence ID" value="KFE71809.1"/>
    <property type="molecule type" value="Genomic_DNA"/>
</dbReference>
<proteinExistence type="predicted"/>
<gene>
    <name evidence="2" type="ORF">DB31_0070</name>
</gene>
<accession>A0A085WVU6</accession>
<feature type="compositionally biased region" description="Basic and acidic residues" evidence="1">
    <location>
        <begin position="91"/>
        <end position="110"/>
    </location>
</feature>
<keyword evidence="3" id="KW-1185">Reference proteome</keyword>
<organism evidence="2 3">
    <name type="scientific">Hyalangium minutum</name>
    <dbReference type="NCBI Taxonomy" id="394096"/>
    <lineage>
        <taxon>Bacteria</taxon>
        <taxon>Pseudomonadati</taxon>
        <taxon>Myxococcota</taxon>
        <taxon>Myxococcia</taxon>
        <taxon>Myxococcales</taxon>
        <taxon>Cystobacterineae</taxon>
        <taxon>Archangiaceae</taxon>
        <taxon>Hyalangium</taxon>
    </lineage>
</organism>
<evidence type="ECO:0000313" key="3">
    <source>
        <dbReference type="Proteomes" id="UP000028725"/>
    </source>
</evidence>